<dbReference type="CDD" id="cd12438">
    <property type="entry name" value="RRM_CNOT4"/>
    <property type="match status" value="1"/>
</dbReference>
<dbReference type="Gene3D" id="3.30.40.10">
    <property type="entry name" value="Zinc/RING finger domain, C3HC4 (zinc finger)"/>
    <property type="match status" value="1"/>
</dbReference>
<dbReference type="SUPFAM" id="SSF57850">
    <property type="entry name" value="RING/U-box"/>
    <property type="match status" value="1"/>
</dbReference>
<sequence>MDIKERLMKGIDLRTETGEMFPITFKYEKLEILCYFCGCISHDIHYCNLRESYSLDLHKYGGSSRDIKNNFSFMMRANVLFNGAASSGPASVTISRSPRKPRSNQIPARNRGSLASRLWNGTRVLSSPPRAATVGKESSVRVWGTEERAPSVSEIRTDSSEDGDGVSVTIGNSNSKCGGLLSQDIVQNGKGQYQAQYNEAQGLRPKKSVGPESQRRAIVICVWCWHQIMDLAEKEDTEGRCPACRTLYDKEKIVGTASNGRLVAEINSERRLKSQKTKPKASDGRKHLSSVRVIQHNLVYIIGIPSDLADEELLQHKEYFGQYGKVQKVSIARTAGGAIQHSVNNTCSVYITYLREEEAVRCIQSVHGYVLDGKPLRACFGTTKYCHAWLRNMSCSNPDCLYLHEFGSQDDSFTKDETISDYTRYIFIAWATFLS</sequence>
<dbReference type="PROSITE" id="PS50102">
    <property type="entry name" value="RRM"/>
    <property type="match status" value="1"/>
</dbReference>
<dbReference type="InterPro" id="IPR034261">
    <property type="entry name" value="CNOT4_RRM"/>
</dbReference>
<dbReference type="Pfam" id="PF00076">
    <property type="entry name" value="RRM_1"/>
    <property type="match status" value="1"/>
</dbReference>
<evidence type="ECO:0000256" key="1">
    <source>
        <dbReference type="PROSITE-ProRule" id="PRU00176"/>
    </source>
</evidence>
<dbReference type="InterPro" id="IPR003954">
    <property type="entry name" value="RRM_euk-type"/>
</dbReference>
<dbReference type="SMART" id="SM00361">
    <property type="entry name" value="RRM_1"/>
    <property type="match status" value="1"/>
</dbReference>
<dbReference type="InterPro" id="IPR035979">
    <property type="entry name" value="RBD_domain_sf"/>
</dbReference>
<dbReference type="GO" id="GO:0003723">
    <property type="term" value="F:RNA binding"/>
    <property type="evidence" value="ECO:0007669"/>
    <property type="project" value="UniProtKB-UniRule"/>
</dbReference>
<dbReference type="InterPro" id="IPR013083">
    <property type="entry name" value="Znf_RING/FYVE/PHD"/>
</dbReference>
<accession>A0A835H7W0</accession>
<dbReference type="PANTHER" id="PTHR12603">
    <property type="entry name" value="CCR4-NOT TRANSCRIPTION COMPLEX RELATED"/>
    <property type="match status" value="1"/>
</dbReference>
<proteinExistence type="predicted"/>
<dbReference type="Proteomes" id="UP000631114">
    <property type="component" value="Unassembled WGS sequence"/>
</dbReference>
<dbReference type="PANTHER" id="PTHR12603:SF36">
    <property type="entry name" value="RNA BINDING (RRM_RBD_RNP MOTIFS) FAMILY PROTEIN"/>
    <property type="match status" value="1"/>
</dbReference>
<name>A0A835H7W0_9MAGN</name>
<dbReference type="InterPro" id="IPR039780">
    <property type="entry name" value="Mot2"/>
</dbReference>
<dbReference type="FunFam" id="3.30.70.330:FF:000161">
    <property type="entry name" value="RNA binding (RRM/RBD/RNP motifs) family protein"/>
    <property type="match status" value="1"/>
</dbReference>
<evidence type="ECO:0000256" key="2">
    <source>
        <dbReference type="SAM" id="MobiDB-lite"/>
    </source>
</evidence>
<feature type="compositionally biased region" description="Basic and acidic residues" evidence="2">
    <location>
        <begin position="145"/>
        <end position="159"/>
    </location>
</feature>
<dbReference type="AlphaFoldDB" id="A0A835H7W0"/>
<dbReference type="GO" id="GO:0016567">
    <property type="term" value="P:protein ubiquitination"/>
    <property type="evidence" value="ECO:0007669"/>
    <property type="project" value="TreeGrafter"/>
</dbReference>
<organism evidence="4 5">
    <name type="scientific">Coptis chinensis</name>
    <dbReference type="NCBI Taxonomy" id="261450"/>
    <lineage>
        <taxon>Eukaryota</taxon>
        <taxon>Viridiplantae</taxon>
        <taxon>Streptophyta</taxon>
        <taxon>Embryophyta</taxon>
        <taxon>Tracheophyta</taxon>
        <taxon>Spermatophyta</taxon>
        <taxon>Magnoliopsida</taxon>
        <taxon>Ranunculales</taxon>
        <taxon>Ranunculaceae</taxon>
        <taxon>Coptidoideae</taxon>
        <taxon>Coptis</taxon>
    </lineage>
</organism>
<feature type="domain" description="RRM" evidence="3">
    <location>
        <begin position="297"/>
        <end position="383"/>
    </location>
</feature>
<dbReference type="Pfam" id="PF14570">
    <property type="entry name" value="zf-RING_4"/>
    <property type="match status" value="1"/>
</dbReference>
<dbReference type="GO" id="GO:0004842">
    <property type="term" value="F:ubiquitin-protein transferase activity"/>
    <property type="evidence" value="ECO:0007669"/>
    <property type="project" value="InterPro"/>
</dbReference>
<comment type="caution">
    <text evidence="4">The sequence shown here is derived from an EMBL/GenBank/DDBJ whole genome shotgun (WGS) entry which is preliminary data.</text>
</comment>
<dbReference type="OrthoDB" id="1923159at2759"/>
<dbReference type="InterPro" id="IPR000504">
    <property type="entry name" value="RRM_dom"/>
</dbReference>
<feature type="compositionally biased region" description="Polar residues" evidence="2">
    <location>
        <begin position="86"/>
        <end position="96"/>
    </location>
</feature>
<feature type="region of interest" description="Disordered" evidence="2">
    <location>
        <begin position="145"/>
        <end position="165"/>
    </location>
</feature>
<evidence type="ECO:0000313" key="4">
    <source>
        <dbReference type="EMBL" id="KAF9593337.1"/>
    </source>
</evidence>
<keyword evidence="5" id="KW-1185">Reference proteome</keyword>
<dbReference type="EMBL" id="JADFTS010000008">
    <property type="protein sequence ID" value="KAF9593337.1"/>
    <property type="molecule type" value="Genomic_DNA"/>
</dbReference>
<evidence type="ECO:0000259" key="3">
    <source>
        <dbReference type="PROSITE" id="PS50102"/>
    </source>
</evidence>
<gene>
    <name evidence="4" type="ORF">IFM89_021741</name>
</gene>
<reference evidence="4 5" key="1">
    <citation type="submission" date="2020-10" db="EMBL/GenBank/DDBJ databases">
        <title>The Coptis chinensis genome and diversification of protoberbering-type alkaloids.</title>
        <authorList>
            <person name="Wang B."/>
            <person name="Shu S."/>
            <person name="Song C."/>
            <person name="Liu Y."/>
        </authorList>
    </citation>
    <scope>NUCLEOTIDE SEQUENCE [LARGE SCALE GENOMIC DNA]</scope>
    <source>
        <strain evidence="4">HL-2020</strain>
        <tissue evidence="4">Leaf</tissue>
    </source>
</reference>
<dbReference type="Pfam" id="PF14392">
    <property type="entry name" value="zf-CCHC_4"/>
    <property type="match status" value="1"/>
</dbReference>
<dbReference type="Gene3D" id="3.30.70.330">
    <property type="match status" value="1"/>
</dbReference>
<evidence type="ECO:0000313" key="5">
    <source>
        <dbReference type="Proteomes" id="UP000631114"/>
    </source>
</evidence>
<feature type="region of interest" description="Disordered" evidence="2">
    <location>
        <begin position="86"/>
        <end position="112"/>
    </location>
</feature>
<dbReference type="InterPro" id="IPR025836">
    <property type="entry name" value="Zn_knuckle_CX2CX4HX4C"/>
</dbReference>
<dbReference type="SUPFAM" id="SSF54928">
    <property type="entry name" value="RNA-binding domain, RBD"/>
    <property type="match status" value="1"/>
</dbReference>
<keyword evidence="1" id="KW-0694">RNA-binding</keyword>
<dbReference type="GO" id="GO:0030014">
    <property type="term" value="C:CCR4-NOT complex"/>
    <property type="evidence" value="ECO:0007669"/>
    <property type="project" value="InterPro"/>
</dbReference>
<dbReference type="InterPro" id="IPR012677">
    <property type="entry name" value="Nucleotide-bd_a/b_plait_sf"/>
</dbReference>
<dbReference type="SMART" id="SM00360">
    <property type="entry name" value="RRM"/>
    <property type="match status" value="1"/>
</dbReference>
<protein>
    <recommendedName>
        <fullName evidence="3">RRM domain-containing protein</fullName>
    </recommendedName>
</protein>